<gene>
    <name evidence="1" type="ORF">PROFUN_09383</name>
</gene>
<organism evidence="1 2">
    <name type="scientific">Planoprotostelium fungivorum</name>
    <dbReference type="NCBI Taxonomy" id="1890364"/>
    <lineage>
        <taxon>Eukaryota</taxon>
        <taxon>Amoebozoa</taxon>
        <taxon>Evosea</taxon>
        <taxon>Variosea</taxon>
        <taxon>Cavosteliida</taxon>
        <taxon>Cavosteliaceae</taxon>
        <taxon>Planoprotostelium</taxon>
    </lineage>
</organism>
<dbReference type="AlphaFoldDB" id="A0A2P6NH02"/>
<reference evidence="1 2" key="1">
    <citation type="journal article" date="2018" name="Genome Biol. Evol.">
        <title>Multiple Roots of Fruiting Body Formation in Amoebozoa.</title>
        <authorList>
            <person name="Hillmann F."/>
            <person name="Forbes G."/>
            <person name="Novohradska S."/>
            <person name="Ferling I."/>
            <person name="Riege K."/>
            <person name="Groth M."/>
            <person name="Westermann M."/>
            <person name="Marz M."/>
            <person name="Spaller T."/>
            <person name="Winckler T."/>
            <person name="Schaap P."/>
            <person name="Glockner G."/>
        </authorList>
    </citation>
    <scope>NUCLEOTIDE SEQUENCE [LARGE SCALE GENOMIC DNA]</scope>
    <source>
        <strain evidence="1 2">Jena</strain>
    </source>
</reference>
<dbReference type="Proteomes" id="UP000241769">
    <property type="component" value="Unassembled WGS sequence"/>
</dbReference>
<name>A0A2P6NH02_9EUKA</name>
<protein>
    <submittedName>
        <fullName evidence="1">Uncharacterized protein</fullName>
    </submittedName>
</protein>
<sequence>MFKLLSWLVKTTISEAQIPPERSFIDDCYWLSALCSVDSPAPVN</sequence>
<accession>A0A2P6NH02</accession>
<proteinExistence type="predicted"/>
<dbReference type="EMBL" id="MDYQ01000087">
    <property type="protein sequence ID" value="PRP83219.1"/>
    <property type="molecule type" value="Genomic_DNA"/>
</dbReference>
<keyword evidence="2" id="KW-1185">Reference proteome</keyword>
<comment type="caution">
    <text evidence="1">The sequence shown here is derived from an EMBL/GenBank/DDBJ whole genome shotgun (WGS) entry which is preliminary data.</text>
</comment>
<evidence type="ECO:0000313" key="1">
    <source>
        <dbReference type="EMBL" id="PRP83219.1"/>
    </source>
</evidence>
<evidence type="ECO:0000313" key="2">
    <source>
        <dbReference type="Proteomes" id="UP000241769"/>
    </source>
</evidence>
<dbReference type="InParanoid" id="A0A2P6NH02"/>